<organism evidence="6 7">
    <name type="scientific">Cupriavidus pauculus</name>
    <dbReference type="NCBI Taxonomy" id="82633"/>
    <lineage>
        <taxon>Bacteria</taxon>
        <taxon>Pseudomonadati</taxon>
        <taxon>Pseudomonadota</taxon>
        <taxon>Betaproteobacteria</taxon>
        <taxon>Burkholderiales</taxon>
        <taxon>Burkholderiaceae</taxon>
        <taxon>Cupriavidus</taxon>
    </lineage>
</organism>
<name>A0A2N5C8D4_9BURK</name>
<dbReference type="PANTHER" id="PTHR11699">
    <property type="entry name" value="ALDEHYDE DEHYDROGENASE-RELATED"/>
    <property type="match status" value="1"/>
</dbReference>
<dbReference type="AlphaFoldDB" id="A0A2N5C8D4"/>
<dbReference type="PROSITE" id="PS00070">
    <property type="entry name" value="ALDEHYDE_DEHYDR_CYS"/>
    <property type="match status" value="1"/>
</dbReference>
<comment type="caution">
    <text evidence="6">The sequence shown here is derived from an EMBL/GenBank/DDBJ whole genome shotgun (WGS) entry which is preliminary data.</text>
</comment>
<dbReference type="CDD" id="cd07114">
    <property type="entry name" value="ALDH_DhaS"/>
    <property type="match status" value="1"/>
</dbReference>
<evidence type="ECO:0000256" key="4">
    <source>
        <dbReference type="RuleBase" id="RU003345"/>
    </source>
</evidence>
<feature type="domain" description="Aldehyde dehydrogenase" evidence="5">
    <location>
        <begin position="36"/>
        <end position="494"/>
    </location>
</feature>
<dbReference type="Gene3D" id="3.40.309.10">
    <property type="entry name" value="Aldehyde Dehydrogenase, Chain A, domain 2"/>
    <property type="match status" value="1"/>
</dbReference>
<dbReference type="EMBL" id="PJRP01000011">
    <property type="protein sequence ID" value="PLP98462.1"/>
    <property type="molecule type" value="Genomic_DNA"/>
</dbReference>
<dbReference type="FunFam" id="3.40.309.10:FF:000012">
    <property type="entry name" value="Betaine aldehyde dehydrogenase"/>
    <property type="match status" value="1"/>
</dbReference>
<dbReference type="Proteomes" id="UP000234341">
    <property type="component" value="Unassembled WGS sequence"/>
</dbReference>
<dbReference type="SUPFAM" id="SSF53720">
    <property type="entry name" value="ALDH-like"/>
    <property type="match status" value="1"/>
</dbReference>
<reference evidence="6 7" key="1">
    <citation type="submission" date="2017-12" db="EMBL/GenBank/DDBJ databases">
        <title>Genome sequence of the active heterotrophic nitrifier-denitrifier, Cupriavidus pauculus UM1.</title>
        <authorList>
            <person name="Putonti C."/>
            <person name="Castignetti D."/>
        </authorList>
    </citation>
    <scope>NUCLEOTIDE SEQUENCE [LARGE SCALE GENOMIC DNA]</scope>
    <source>
        <strain evidence="6 7">UM1</strain>
    </source>
</reference>
<keyword evidence="2 4" id="KW-0560">Oxidoreductase</keyword>
<dbReference type="Pfam" id="PF00171">
    <property type="entry name" value="Aldedh"/>
    <property type="match status" value="1"/>
</dbReference>
<evidence type="ECO:0000313" key="6">
    <source>
        <dbReference type="EMBL" id="PLP98462.1"/>
    </source>
</evidence>
<dbReference type="InterPro" id="IPR015590">
    <property type="entry name" value="Aldehyde_DH_dom"/>
</dbReference>
<evidence type="ECO:0000256" key="2">
    <source>
        <dbReference type="ARBA" id="ARBA00023002"/>
    </source>
</evidence>
<sequence>MWRGRPERPPTDTNQETSVIQKYDLYINGRARAPKSGRMLQSINPFTSEVWAEIPDAGAEDVADAVTAANQAFRDVWRDLPGIRRAELMLRLASLIESQADRISRIESTDNGKIVRETRPQMVWVGRQLRYFAGYADKLFGQHIPLDQPNTLDYLSMEPFGVVALITAWNSPLALLANKLAPALAAGNCVVVKPSEHASASTLEFAALVEEAGFPPGVFNVVTGGAETGRALVQHPGVSLVSFTGSPGVGREIAAMAGRRLIPVKLELGGKSPNIIFDDADLDKAVVGALAGIFGATGQTCVAGSRLLVQRGVVDRVVSRLAERAQQIRMGDPLNPATEMGTVANEPQFRRILNAIEQAKDAGARLVTGGKRAQGEGLGEGYFIEPTIFADVDNGSHLAQEEIFGPVLAVIPFETEEEAVRLANDSPYGLAAGIWSRDLARVMRVTRQMQCGSVWVNTYRAIAAQVPFGGFKESGIGRERGEAGLREYLTTRNVMIDFSDDVRDPFAIRT</sequence>
<dbReference type="PROSITE" id="PS00687">
    <property type="entry name" value="ALDEHYDE_DEHYDR_GLU"/>
    <property type="match status" value="1"/>
</dbReference>
<dbReference type="GO" id="GO:0016620">
    <property type="term" value="F:oxidoreductase activity, acting on the aldehyde or oxo group of donors, NAD or NADP as acceptor"/>
    <property type="evidence" value="ECO:0007669"/>
    <property type="project" value="InterPro"/>
</dbReference>
<feature type="active site" evidence="3">
    <location>
        <position position="267"/>
    </location>
</feature>
<dbReference type="FunFam" id="3.40.605.10:FF:000007">
    <property type="entry name" value="NAD/NADP-dependent betaine aldehyde dehydrogenase"/>
    <property type="match status" value="1"/>
</dbReference>
<dbReference type="InterPro" id="IPR016163">
    <property type="entry name" value="Ald_DH_C"/>
</dbReference>
<evidence type="ECO:0000313" key="7">
    <source>
        <dbReference type="Proteomes" id="UP000234341"/>
    </source>
</evidence>
<gene>
    <name evidence="6" type="ORF">CYJ10_21455</name>
</gene>
<evidence type="ECO:0000256" key="1">
    <source>
        <dbReference type="ARBA" id="ARBA00009986"/>
    </source>
</evidence>
<protein>
    <submittedName>
        <fullName evidence="6">Carnitine dehydratase</fullName>
    </submittedName>
</protein>
<accession>A0A2N5C8D4</accession>
<evidence type="ECO:0000259" key="5">
    <source>
        <dbReference type="Pfam" id="PF00171"/>
    </source>
</evidence>
<dbReference type="OrthoDB" id="6187633at2"/>
<dbReference type="InterPro" id="IPR016161">
    <property type="entry name" value="Ald_DH/histidinol_DH"/>
</dbReference>
<dbReference type="InterPro" id="IPR016160">
    <property type="entry name" value="Ald_DH_CS_CYS"/>
</dbReference>
<dbReference type="Gene3D" id="3.40.605.10">
    <property type="entry name" value="Aldehyde Dehydrogenase, Chain A, domain 1"/>
    <property type="match status" value="1"/>
</dbReference>
<dbReference type="InterPro" id="IPR029510">
    <property type="entry name" value="Ald_DH_CS_GLU"/>
</dbReference>
<dbReference type="InterPro" id="IPR016162">
    <property type="entry name" value="Ald_DH_N"/>
</dbReference>
<evidence type="ECO:0000256" key="3">
    <source>
        <dbReference type="PROSITE-ProRule" id="PRU10007"/>
    </source>
</evidence>
<proteinExistence type="inferred from homology"/>
<comment type="similarity">
    <text evidence="1 4">Belongs to the aldehyde dehydrogenase family.</text>
</comment>